<protein>
    <submittedName>
        <fullName evidence="1">Uncharacterized protein</fullName>
    </submittedName>
</protein>
<keyword evidence="2" id="KW-1185">Reference proteome</keyword>
<gene>
    <name evidence="1" type="ORF">HPB47_024300</name>
</gene>
<feature type="non-terminal residue" evidence="1">
    <location>
        <position position="1"/>
    </location>
</feature>
<reference evidence="1 2" key="1">
    <citation type="journal article" date="2020" name="Cell">
        <title>Large-Scale Comparative Analyses of Tick Genomes Elucidate Their Genetic Diversity and Vector Capacities.</title>
        <authorList>
            <consortium name="Tick Genome and Microbiome Consortium (TIGMIC)"/>
            <person name="Jia N."/>
            <person name="Wang J."/>
            <person name="Shi W."/>
            <person name="Du L."/>
            <person name="Sun Y."/>
            <person name="Zhan W."/>
            <person name="Jiang J.F."/>
            <person name="Wang Q."/>
            <person name="Zhang B."/>
            <person name="Ji P."/>
            <person name="Bell-Sakyi L."/>
            <person name="Cui X.M."/>
            <person name="Yuan T.T."/>
            <person name="Jiang B.G."/>
            <person name="Yang W.F."/>
            <person name="Lam T.T."/>
            <person name="Chang Q.C."/>
            <person name="Ding S.J."/>
            <person name="Wang X.J."/>
            <person name="Zhu J.G."/>
            <person name="Ruan X.D."/>
            <person name="Zhao L."/>
            <person name="Wei J.T."/>
            <person name="Ye R.Z."/>
            <person name="Que T.C."/>
            <person name="Du C.H."/>
            <person name="Zhou Y.H."/>
            <person name="Cheng J.X."/>
            <person name="Dai P.F."/>
            <person name="Guo W.B."/>
            <person name="Han X.H."/>
            <person name="Huang E.J."/>
            <person name="Li L.F."/>
            <person name="Wei W."/>
            <person name="Gao Y.C."/>
            <person name="Liu J.Z."/>
            <person name="Shao H.Z."/>
            <person name="Wang X."/>
            <person name="Wang C.C."/>
            <person name="Yang T.C."/>
            <person name="Huo Q.B."/>
            <person name="Li W."/>
            <person name="Chen H.Y."/>
            <person name="Chen S.E."/>
            <person name="Zhou L.G."/>
            <person name="Ni X.B."/>
            <person name="Tian J.H."/>
            <person name="Sheng Y."/>
            <person name="Liu T."/>
            <person name="Pan Y.S."/>
            <person name="Xia L.Y."/>
            <person name="Li J."/>
            <person name="Zhao F."/>
            <person name="Cao W.C."/>
        </authorList>
    </citation>
    <scope>NUCLEOTIDE SEQUENCE [LARGE SCALE GENOMIC DNA]</scope>
    <source>
        <strain evidence="1">Iper-2018</strain>
    </source>
</reference>
<proteinExistence type="predicted"/>
<comment type="caution">
    <text evidence="1">The sequence shown here is derived from an EMBL/GenBank/DDBJ whole genome shotgun (WGS) entry which is preliminary data.</text>
</comment>
<evidence type="ECO:0000313" key="1">
    <source>
        <dbReference type="EMBL" id="KAG0428741.1"/>
    </source>
</evidence>
<evidence type="ECO:0000313" key="2">
    <source>
        <dbReference type="Proteomes" id="UP000805193"/>
    </source>
</evidence>
<organism evidence="1 2">
    <name type="scientific">Ixodes persulcatus</name>
    <name type="common">Taiga tick</name>
    <dbReference type="NCBI Taxonomy" id="34615"/>
    <lineage>
        <taxon>Eukaryota</taxon>
        <taxon>Metazoa</taxon>
        <taxon>Ecdysozoa</taxon>
        <taxon>Arthropoda</taxon>
        <taxon>Chelicerata</taxon>
        <taxon>Arachnida</taxon>
        <taxon>Acari</taxon>
        <taxon>Parasitiformes</taxon>
        <taxon>Ixodida</taxon>
        <taxon>Ixodoidea</taxon>
        <taxon>Ixodidae</taxon>
        <taxon>Ixodinae</taxon>
        <taxon>Ixodes</taxon>
    </lineage>
</organism>
<dbReference type="Proteomes" id="UP000805193">
    <property type="component" value="Unassembled WGS sequence"/>
</dbReference>
<sequence>HEHDSGDPDDDREPQGPASPLGPRHLGHPPPDVGTRTFTWLPGSQHNPPSRVPLRKKPPASSTCSTPAPRRFPRSSGRSPSEPQEGRLTIQPGAGGRAEQGSATDCSSVEQRGASLPIQVAERSLSSSARGSRRRRTPGSETEQQERPGKSGPRRAAGESGAHVRSLSWLTQIRRVSLADDTALGRELSLPLLLAAADNAACCYCCGCPGAVWFLFLRAAPSSLSAARNCQNGSSVVWGVSAPVRSSRVSVLCRTVGEV</sequence>
<dbReference type="EMBL" id="JABSTQ010009489">
    <property type="protein sequence ID" value="KAG0428741.1"/>
    <property type="molecule type" value="Genomic_DNA"/>
</dbReference>
<accession>A0AC60Q4R7</accession>
<name>A0AC60Q4R7_IXOPE</name>